<dbReference type="AlphaFoldDB" id="A0A7J5BR99"/>
<feature type="domain" description="HTH tetR-type" evidence="6">
    <location>
        <begin position="12"/>
        <end position="72"/>
    </location>
</feature>
<keyword evidence="5" id="KW-1133">Transmembrane helix</keyword>
<evidence type="ECO:0000256" key="1">
    <source>
        <dbReference type="ARBA" id="ARBA00023015"/>
    </source>
</evidence>
<dbReference type="Pfam" id="PF00440">
    <property type="entry name" value="TetR_N"/>
    <property type="match status" value="1"/>
</dbReference>
<feature type="DNA-binding region" description="H-T-H motif" evidence="4">
    <location>
        <begin position="35"/>
        <end position="54"/>
    </location>
</feature>
<comment type="caution">
    <text evidence="7">The sequence shown here is derived from an EMBL/GenBank/DDBJ whole genome shotgun (WGS) entry which is preliminary data.</text>
</comment>
<dbReference type="InterPro" id="IPR041347">
    <property type="entry name" value="MftR_C"/>
</dbReference>
<dbReference type="OrthoDB" id="956698at2"/>
<evidence type="ECO:0000256" key="3">
    <source>
        <dbReference type="ARBA" id="ARBA00023163"/>
    </source>
</evidence>
<dbReference type="Gene3D" id="1.10.10.60">
    <property type="entry name" value="Homeodomain-like"/>
    <property type="match status" value="1"/>
</dbReference>
<keyword evidence="5" id="KW-0472">Membrane</keyword>
<evidence type="ECO:0000256" key="2">
    <source>
        <dbReference type="ARBA" id="ARBA00023125"/>
    </source>
</evidence>
<dbReference type="PROSITE" id="PS50977">
    <property type="entry name" value="HTH_TETR_2"/>
    <property type="match status" value="1"/>
</dbReference>
<protein>
    <submittedName>
        <fullName evidence="7">TetR family transcriptional regulator</fullName>
    </submittedName>
</protein>
<gene>
    <name evidence="7" type="ORF">F8O01_09135</name>
</gene>
<dbReference type="SUPFAM" id="SSF46689">
    <property type="entry name" value="Homeodomain-like"/>
    <property type="match status" value="1"/>
</dbReference>
<dbReference type="InterPro" id="IPR009057">
    <property type="entry name" value="Homeodomain-like_sf"/>
</dbReference>
<dbReference type="InterPro" id="IPR050109">
    <property type="entry name" value="HTH-type_TetR-like_transc_reg"/>
</dbReference>
<evidence type="ECO:0000256" key="4">
    <source>
        <dbReference type="PROSITE-ProRule" id="PRU00335"/>
    </source>
</evidence>
<dbReference type="Gene3D" id="1.10.357.10">
    <property type="entry name" value="Tetracycline Repressor, domain 2"/>
    <property type="match status" value="1"/>
</dbReference>
<dbReference type="RefSeq" id="WP_158040565.1">
    <property type="nucleotide sequence ID" value="NZ_JACCFV010000001.1"/>
</dbReference>
<keyword evidence="8" id="KW-1185">Reference proteome</keyword>
<keyword evidence="1" id="KW-0805">Transcription regulation</keyword>
<keyword evidence="5" id="KW-0812">Transmembrane</keyword>
<sequence length="219" mass="22776">MTGTARRGRPPAASRQSIEDAASELFLEQGYAATSVDDVARRAGVSRSSFFNYFASKSDLLWVAVDDALAGVDRALEEAGEAPAAAERPTTAEAEAFAAAVATLRDIAVRLADEYPAAGIPWAITQAELMGTSEETLATGASRLRALERRVVSFMRRHDPSGDDVLRGAFAAAFVAAAGSAAAAWVGAGTERGPLGPLIERAVEPVCVGFVTAARGHAQ</sequence>
<evidence type="ECO:0000256" key="5">
    <source>
        <dbReference type="SAM" id="Phobius"/>
    </source>
</evidence>
<dbReference type="FunFam" id="1.10.10.60:FF:000141">
    <property type="entry name" value="TetR family transcriptional regulator"/>
    <property type="match status" value="1"/>
</dbReference>
<keyword evidence="2 4" id="KW-0238">DNA-binding</keyword>
<accession>A0A7J5BR99</accession>
<dbReference type="Pfam" id="PF17754">
    <property type="entry name" value="TetR_C_14"/>
    <property type="match status" value="1"/>
</dbReference>
<dbReference type="PANTHER" id="PTHR30055">
    <property type="entry name" value="HTH-TYPE TRANSCRIPTIONAL REGULATOR RUTR"/>
    <property type="match status" value="1"/>
</dbReference>
<dbReference type="PRINTS" id="PR00455">
    <property type="entry name" value="HTHTETR"/>
</dbReference>
<evidence type="ECO:0000313" key="8">
    <source>
        <dbReference type="Proteomes" id="UP000467240"/>
    </source>
</evidence>
<dbReference type="InterPro" id="IPR001647">
    <property type="entry name" value="HTH_TetR"/>
</dbReference>
<name>A0A7J5BR99_9MICO</name>
<evidence type="ECO:0000313" key="7">
    <source>
        <dbReference type="EMBL" id="KAB1656813.1"/>
    </source>
</evidence>
<reference evidence="7 8" key="1">
    <citation type="submission" date="2019-09" db="EMBL/GenBank/DDBJ databases">
        <title>Phylogeny of genus Pseudoclavibacter and closely related genus.</title>
        <authorList>
            <person name="Li Y."/>
        </authorList>
    </citation>
    <scope>NUCLEOTIDE SEQUENCE [LARGE SCALE GENOMIC DNA]</scope>
    <source>
        <strain evidence="7 8">DSM 23821</strain>
    </source>
</reference>
<dbReference type="GO" id="GO:0003700">
    <property type="term" value="F:DNA-binding transcription factor activity"/>
    <property type="evidence" value="ECO:0007669"/>
    <property type="project" value="TreeGrafter"/>
</dbReference>
<evidence type="ECO:0000259" key="6">
    <source>
        <dbReference type="PROSITE" id="PS50977"/>
    </source>
</evidence>
<proteinExistence type="predicted"/>
<dbReference type="GO" id="GO:0000976">
    <property type="term" value="F:transcription cis-regulatory region binding"/>
    <property type="evidence" value="ECO:0007669"/>
    <property type="project" value="TreeGrafter"/>
</dbReference>
<dbReference type="EMBL" id="WBJZ01000010">
    <property type="protein sequence ID" value="KAB1656813.1"/>
    <property type="molecule type" value="Genomic_DNA"/>
</dbReference>
<dbReference type="Proteomes" id="UP000467240">
    <property type="component" value="Unassembled WGS sequence"/>
</dbReference>
<dbReference type="PANTHER" id="PTHR30055:SF234">
    <property type="entry name" value="HTH-TYPE TRANSCRIPTIONAL REGULATOR BETI"/>
    <property type="match status" value="1"/>
</dbReference>
<feature type="transmembrane region" description="Helical" evidence="5">
    <location>
        <begin position="165"/>
        <end position="188"/>
    </location>
</feature>
<organism evidence="7 8">
    <name type="scientific">Pseudoclavibacter chungangensis</name>
    <dbReference type="NCBI Taxonomy" id="587635"/>
    <lineage>
        <taxon>Bacteria</taxon>
        <taxon>Bacillati</taxon>
        <taxon>Actinomycetota</taxon>
        <taxon>Actinomycetes</taxon>
        <taxon>Micrococcales</taxon>
        <taxon>Microbacteriaceae</taxon>
        <taxon>Pseudoclavibacter</taxon>
    </lineage>
</organism>
<dbReference type="GO" id="GO:0045892">
    <property type="term" value="P:negative regulation of DNA-templated transcription"/>
    <property type="evidence" value="ECO:0007669"/>
    <property type="project" value="UniProtKB-ARBA"/>
</dbReference>
<keyword evidence="3" id="KW-0804">Transcription</keyword>